<organism evidence="2 3">
    <name type="scientific">Globodera rostochiensis</name>
    <name type="common">Golden nematode worm</name>
    <name type="synonym">Heterodera rostochiensis</name>
    <dbReference type="NCBI Taxonomy" id="31243"/>
    <lineage>
        <taxon>Eukaryota</taxon>
        <taxon>Metazoa</taxon>
        <taxon>Ecdysozoa</taxon>
        <taxon>Nematoda</taxon>
        <taxon>Chromadorea</taxon>
        <taxon>Rhabditida</taxon>
        <taxon>Tylenchina</taxon>
        <taxon>Tylenchomorpha</taxon>
        <taxon>Tylenchoidea</taxon>
        <taxon>Heteroderidae</taxon>
        <taxon>Heteroderinae</taxon>
        <taxon>Globodera</taxon>
    </lineage>
</organism>
<keyword evidence="1" id="KW-0812">Transmembrane</keyword>
<protein>
    <submittedName>
        <fullName evidence="3">Uncharacterized protein</fullName>
    </submittedName>
</protein>
<keyword evidence="1" id="KW-0472">Membrane</keyword>
<accession>A0A914HP60</accession>
<reference evidence="3" key="1">
    <citation type="submission" date="2022-11" db="UniProtKB">
        <authorList>
            <consortium name="WormBaseParasite"/>
        </authorList>
    </citation>
    <scope>IDENTIFICATION</scope>
</reference>
<dbReference type="WBParaSite" id="Gr19_v10_g2939.t1">
    <property type="protein sequence ID" value="Gr19_v10_g2939.t1"/>
    <property type="gene ID" value="Gr19_v10_g2939"/>
</dbReference>
<keyword evidence="2" id="KW-1185">Reference proteome</keyword>
<feature type="transmembrane region" description="Helical" evidence="1">
    <location>
        <begin position="37"/>
        <end position="59"/>
    </location>
</feature>
<dbReference type="AlphaFoldDB" id="A0A914HP60"/>
<dbReference type="Proteomes" id="UP000887572">
    <property type="component" value="Unplaced"/>
</dbReference>
<name>A0A914HP60_GLORO</name>
<sequence>MSCALSKTKTRIGCAKQIAQNLETGFRRQKCSGIPLVFVYFFWSLLARPSASLVSVFQASSVLDLDHLLLMSALTLLGLNRFR</sequence>
<evidence type="ECO:0000313" key="3">
    <source>
        <dbReference type="WBParaSite" id="Gr19_v10_g2939.t1"/>
    </source>
</evidence>
<evidence type="ECO:0000313" key="2">
    <source>
        <dbReference type="Proteomes" id="UP000887572"/>
    </source>
</evidence>
<keyword evidence="1" id="KW-1133">Transmembrane helix</keyword>
<proteinExistence type="predicted"/>
<evidence type="ECO:0000256" key="1">
    <source>
        <dbReference type="SAM" id="Phobius"/>
    </source>
</evidence>